<comment type="caution">
    <text evidence="4">The sequence shown here is derived from an EMBL/GenBank/DDBJ whole genome shotgun (WGS) entry which is preliminary data.</text>
</comment>
<organism evidence="4 5">
    <name type="scientific">Larkinella bovis</name>
    <dbReference type="NCBI Taxonomy" id="683041"/>
    <lineage>
        <taxon>Bacteria</taxon>
        <taxon>Pseudomonadati</taxon>
        <taxon>Bacteroidota</taxon>
        <taxon>Cytophagia</taxon>
        <taxon>Cytophagales</taxon>
        <taxon>Spirosomataceae</taxon>
        <taxon>Larkinella</taxon>
    </lineage>
</organism>
<dbReference type="InterPro" id="IPR006860">
    <property type="entry name" value="FecR"/>
</dbReference>
<dbReference type="Proteomes" id="UP001596106">
    <property type="component" value="Unassembled WGS sequence"/>
</dbReference>
<evidence type="ECO:0000256" key="1">
    <source>
        <dbReference type="SAM" id="Phobius"/>
    </source>
</evidence>
<dbReference type="PIRSF" id="PIRSF018266">
    <property type="entry name" value="FecR"/>
    <property type="match status" value="1"/>
</dbReference>
<reference evidence="5" key="1">
    <citation type="journal article" date="2019" name="Int. J. Syst. Evol. Microbiol.">
        <title>The Global Catalogue of Microorganisms (GCM) 10K type strain sequencing project: providing services to taxonomists for standard genome sequencing and annotation.</title>
        <authorList>
            <consortium name="The Broad Institute Genomics Platform"/>
            <consortium name="The Broad Institute Genome Sequencing Center for Infectious Disease"/>
            <person name="Wu L."/>
            <person name="Ma J."/>
        </authorList>
    </citation>
    <scope>NUCLEOTIDE SEQUENCE [LARGE SCALE GENOMIC DNA]</scope>
    <source>
        <strain evidence="5">CCUG 55250</strain>
    </source>
</reference>
<dbReference type="PANTHER" id="PTHR30273:SF2">
    <property type="entry name" value="PROTEIN FECR"/>
    <property type="match status" value="1"/>
</dbReference>
<keyword evidence="1" id="KW-1133">Transmembrane helix</keyword>
<gene>
    <name evidence="4" type="ORF">ACFPMF_08525</name>
</gene>
<dbReference type="RefSeq" id="WP_379843147.1">
    <property type="nucleotide sequence ID" value="NZ_JBHSMA010000002.1"/>
</dbReference>
<dbReference type="Pfam" id="PF04773">
    <property type="entry name" value="FecR"/>
    <property type="match status" value="1"/>
</dbReference>
<keyword evidence="5" id="KW-1185">Reference proteome</keyword>
<keyword evidence="1" id="KW-0812">Transmembrane</keyword>
<dbReference type="Pfam" id="PF16344">
    <property type="entry name" value="FecR_C"/>
    <property type="match status" value="1"/>
</dbReference>
<evidence type="ECO:0000313" key="5">
    <source>
        <dbReference type="Proteomes" id="UP001596106"/>
    </source>
</evidence>
<evidence type="ECO:0000313" key="4">
    <source>
        <dbReference type="EMBL" id="MFC5409347.1"/>
    </source>
</evidence>
<dbReference type="PANTHER" id="PTHR30273">
    <property type="entry name" value="PERIPLASMIC SIGNAL SENSOR AND SIGMA FACTOR ACTIVATOR FECR-RELATED"/>
    <property type="match status" value="1"/>
</dbReference>
<sequence length="330" mass="37593">MDTSLLQKYIRNECTPEEAQAVLLYLATVDGQRQLQHLLEADLTEPIEIALDATDRQKAQQLFNRIRAHRKTVPAEPVSVPVRRIRTTWHWLAAAAVVALLLGVGWVTLYQPLFPPEPISVKTEYGQTRRVVLPDQSVVTLNGNTTIRYAGQWTNDMPREVWVEGEAFFEVVHTPDHQRFQVHLPGQMGVEVLGTRFNVYTRKTKTMVVLNEGRIQMRVSGDPKNHLEMKPGEMFFADSQTQSFYKKMVNAQARSSWRTDKLIFEGTTLGEIAQMLNETYGLEVEIRDRELQQQQVTGTIPSKNADTVLKGLSGLFDLKITRKANHIVIE</sequence>
<evidence type="ECO:0000259" key="3">
    <source>
        <dbReference type="Pfam" id="PF16344"/>
    </source>
</evidence>
<proteinExistence type="predicted"/>
<feature type="domain" description="FecR protein" evidence="2">
    <location>
        <begin position="121"/>
        <end position="215"/>
    </location>
</feature>
<dbReference type="Gene3D" id="3.55.50.30">
    <property type="match status" value="1"/>
</dbReference>
<name>A0ABW0IB33_9BACT</name>
<protein>
    <submittedName>
        <fullName evidence="4">FecR family protein</fullName>
    </submittedName>
</protein>
<dbReference type="InterPro" id="IPR012373">
    <property type="entry name" value="Ferrdict_sens_TM"/>
</dbReference>
<keyword evidence="1" id="KW-0472">Membrane</keyword>
<dbReference type="EMBL" id="JBHSMA010000002">
    <property type="protein sequence ID" value="MFC5409347.1"/>
    <property type="molecule type" value="Genomic_DNA"/>
</dbReference>
<dbReference type="Gene3D" id="2.60.120.1440">
    <property type="match status" value="1"/>
</dbReference>
<feature type="domain" description="Protein FecR C-terminal" evidence="3">
    <location>
        <begin position="261"/>
        <end position="329"/>
    </location>
</feature>
<evidence type="ECO:0000259" key="2">
    <source>
        <dbReference type="Pfam" id="PF04773"/>
    </source>
</evidence>
<dbReference type="InterPro" id="IPR032508">
    <property type="entry name" value="FecR_C"/>
</dbReference>
<feature type="transmembrane region" description="Helical" evidence="1">
    <location>
        <begin position="89"/>
        <end position="110"/>
    </location>
</feature>
<accession>A0ABW0IB33</accession>